<dbReference type="Gene3D" id="1.10.1040.20">
    <property type="entry name" value="ProC-like, C-terminal domain"/>
    <property type="match status" value="1"/>
</dbReference>
<dbReference type="InterPro" id="IPR037108">
    <property type="entry name" value="TM1727-like_C_sf"/>
</dbReference>
<dbReference type="InterPro" id="IPR036291">
    <property type="entry name" value="NAD(P)-bd_dom_sf"/>
</dbReference>
<dbReference type="EMBL" id="JACRUN010000001">
    <property type="protein sequence ID" value="MBC5834008.1"/>
    <property type="molecule type" value="Genomic_DNA"/>
</dbReference>
<protein>
    <submittedName>
        <fullName evidence="2">DUF2520 domain-containing protein</fullName>
    </submittedName>
</protein>
<name>A0ABR7IWB1_9FLAO</name>
<sequence length="249" mass="28090">MIKVILLGSGNVATHLFQAFSKATEVEVVQVFSRTISKDFPESIQTSDFTEILKADIYIICISDNAIASVSNQLQFENRLVVHTSGSTDFDMLDAKNKRGVFYPLQTFSKNKAVDFKEIPICLETENPSDYEVLEKLGRSISNSVTKIDGKQRKALHVSAVFVCNFTNHLYQIGNDICKENNIPFEILQPLIEETAKKIKSLSPKEAQTGPALRNDTKTIEKHIDFLTNENQKEIYKILTKSIQNVEKL</sequence>
<dbReference type="SUPFAM" id="SSF51735">
    <property type="entry name" value="NAD(P)-binding Rossmann-fold domains"/>
    <property type="match status" value="1"/>
</dbReference>
<feature type="domain" description="DUF2520" evidence="1">
    <location>
        <begin position="119"/>
        <end position="243"/>
    </location>
</feature>
<gene>
    <name evidence="2" type="ORF">H8R27_03840</name>
</gene>
<dbReference type="InterPro" id="IPR008927">
    <property type="entry name" value="6-PGluconate_DH-like_C_sf"/>
</dbReference>
<evidence type="ECO:0000259" key="1">
    <source>
        <dbReference type="Pfam" id="PF10728"/>
    </source>
</evidence>
<dbReference type="PANTHER" id="PTHR40459">
    <property type="entry name" value="CONSERVED HYPOTHETICAL ALANINE AND LEUCINE RICH PROTEIN"/>
    <property type="match status" value="1"/>
</dbReference>
<dbReference type="InterPro" id="IPR018931">
    <property type="entry name" value="DUF2520"/>
</dbReference>
<comment type="caution">
    <text evidence="2">The sequence shown here is derived from an EMBL/GenBank/DDBJ whole genome shotgun (WGS) entry which is preliminary data.</text>
</comment>
<dbReference type="Gene3D" id="3.40.50.720">
    <property type="entry name" value="NAD(P)-binding Rossmann-like Domain"/>
    <property type="match status" value="1"/>
</dbReference>
<evidence type="ECO:0000313" key="3">
    <source>
        <dbReference type="Proteomes" id="UP000605990"/>
    </source>
</evidence>
<evidence type="ECO:0000313" key="2">
    <source>
        <dbReference type="EMBL" id="MBC5834008.1"/>
    </source>
</evidence>
<dbReference type="RefSeq" id="WP_166125439.1">
    <property type="nucleotide sequence ID" value="NZ_JAANOQ010000001.1"/>
</dbReference>
<reference evidence="2 3" key="1">
    <citation type="submission" date="2020-08" db="EMBL/GenBank/DDBJ databases">
        <title>Description of novel Flavobacterium F-408 isolate.</title>
        <authorList>
            <person name="Saticioglu I.B."/>
            <person name="Duman M."/>
            <person name="Altun S."/>
        </authorList>
    </citation>
    <scope>NUCLEOTIDE SEQUENCE [LARGE SCALE GENOMIC DNA]</scope>
    <source>
        <strain evidence="2 3">F-408</strain>
    </source>
</reference>
<accession>A0ABR7IWB1</accession>
<dbReference type="Proteomes" id="UP000605990">
    <property type="component" value="Unassembled WGS sequence"/>
</dbReference>
<proteinExistence type="predicted"/>
<dbReference type="PANTHER" id="PTHR40459:SF1">
    <property type="entry name" value="CONSERVED HYPOTHETICAL ALANINE AND LEUCINE RICH PROTEIN"/>
    <property type="match status" value="1"/>
</dbReference>
<organism evidence="2 3">
    <name type="scientific">Flavobacterium bernardetii</name>
    <dbReference type="NCBI Taxonomy" id="2813823"/>
    <lineage>
        <taxon>Bacteria</taxon>
        <taxon>Pseudomonadati</taxon>
        <taxon>Bacteroidota</taxon>
        <taxon>Flavobacteriia</taxon>
        <taxon>Flavobacteriales</taxon>
        <taxon>Flavobacteriaceae</taxon>
        <taxon>Flavobacterium</taxon>
    </lineage>
</organism>
<dbReference type="SUPFAM" id="SSF48179">
    <property type="entry name" value="6-phosphogluconate dehydrogenase C-terminal domain-like"/>
    <property type="match status" value="1"/>
</dbReference>
<dbReference type="Pfam" id="PF10728">
    <property type="entry name" value="DUF2520"/>
    <property type="match status" value="1"/>
</dbReference>
<keyword evidence="3" id="KW-1185">Reference proteome</keyword>